<feature type="region of interest" description="Disordered" evidence="1">
    <location>
        <begin position="1"/>
        <end position="80"/>
    </location>
</feature>
<gene>
    <name evidence="2" type="ORF">AB205_0039830</name>
</gene>
<feature type="compositionally biased region" description="Basic and acidic residues" evidence="1">
    <location>
        <begin position="1"/>
        <end position="11"/>
    </location>
</feature>
<feature type="compositionally biased region" description="Basic and acidic residues" evidence="1">
    <location>
        <begin position="18"/>
        <end position="41"/>
    </location>
</feature>
<protein>
    <submittedName>
        <fullName evidence="2">Uncharacterized protein</fullName>
    </submittedName>
</protein>
<evidence type="ECO:0000313" key="2">
    <source>
        <dbReference type="EMBL" id="PIO10988.1"/>
    </source>
</evidence>
<dbReference type="Proteomes" id="UP000228934">
    <property type="component" value="Unassembled WGS sequence"/>
</dbReference>
<sequence>MEDRQSVEEGGHLCSQDSIKKDDNYLHHDESEELKDIKVEVKDEEEEKLVSGDQQSMEEGERTIKSKREESSLHIDTSKL</sequence>
<name>A0A2G9Q5V1_AQUCT</name>
<organism evidence="2 3">
    <name type="scientific">Aquarana catesbeiana</name>
    <name type="common">American bullfrog</name>
    <name type="synonym">Rana catesbeiana</name>
    <dbReference type="NCBI Taxonomy" id="8400"/>
    <lineage>
        <taxon>Eukaryota</taxon>
        <taxon>Metazoa</taxon>
        <taxon>Chordata</taxon>
        <taxon>Craniata</taxon>
        <taxon>Vertebrata</taxon>
        <taxon>Euteleostomi</taxon>
        <taxon>Amphibia</taxon>
        <taxon>Batrachia</taxon>
        <taxon>Anura</taxon>
        <taxon>Neobatrachia</taxon>
        <taxon>Ranoidea</taxon>
        <taxon>Ranidae</taxon>
        <taxon>Aquarana</taxon>
    </lineage>
</organism>
<evidence type="ECO:0000313" key="3">
    <source>
        <dbReference type="Proteomes" id="UP000228934"/>
    </source>
</evidence>
<reference evidence="3" key="1">
    <citation type="journal article" date="2017" name="Nat. Commun.">
        <title>The North American bullfrog draft genome provides insight into hormonal regulation of long noncoding RNA.</title>
        <authorList>
            <person name="Hammond S.A."/>
            <person name="Warren R.L."/>
            <person name="Vandervalk B.P."/>
            <person name="Kucuk E."/>
            <person name="Khan H."/>
            <person name="Gibb E.A."/>
            <person name="Pandoh P."/>
            <person name="Kirk H."/>
            <person name="Zhao Y."/>
            <person name="Jones M."/>
            <person name="Mungall A.J."/>
            <person name="Coope R."/>
            <person name="Pleasance S."/>
            <person name="Moore R.A."/>
            <person name="Holt R.A."/>
            <person name="Round J.M."/>
            <person name="Ohora S."/>
            <person name="Walle B.V."/>
            <person name="Veldhoen N."/>
            <person name="Helbing C.C."/>
            <person name="Birol I."/>
        </authorList>
    </citation>
    <scope>NUCLEOTIDE SEQUENCE [LARGE SCALE GENOMIC DNA]</scope>
</reference>
<proteinExistence type="predicted"/>
<feature type="compositionally biased region" description="Basic and acidic residues" evidence="1">
    <location>
        <begin position="59"/>
        <end position="80"/>
    </location>
</feature>
<accession>A0A2G9Q5V1</accession>
<evidence type="ECO:0000256" key="1">
    <source>
        <dbReference type="SAM" id="MobiDB-lite"/>
    </source>
</evidence>
<dbReference type="EMBL" id="KZ061420">
    <property type="protein sequence ID" value="PIO10988.1"/>
    <property type="molecule type" value="Genomic_DNA"/>
</dbReference>
<dbReference type="AlphaFoldDB" id="A0A2G9Q5V1"/>
<keyword evidence="3" id="KW-1185">Reference proteome</keyword>